<evidence type="ECO:0000313" key="2">
    <source>
        <dbReference type="Proteomes" id="UP000031036"/>
    </source>
</evidence>
<comment type="caution">
    <text evidence="1">The sequence shown here is derived from an EMBL/GenBank/DDBJ whole genome shotgun (WGS) entry which is preliminary data.</text>
</comment>
<protein>
    <submittedName>
        <fullName evidence="1">Uncharacterized protein</fullName>
    </submittedName>
</protein>
<evidence type="ECO:0000313" key="1">
    <source>
        <dbReference type="EMBL" id="KHN78448.1"/>
    </source>
</evidence>
<keyword evidence="2" id="KW-1185">Reference proteome</keyword>
<dbReference type="EMBL" id="JPKZ01002099">
    <property type="protein sequence ID" value="KHN78448.1"/>
    <property type="molecule type" value="Genomic_DNA"/>
</dbReference>
<proteinExistence type="predicted"/>
<sequence>MTVIGYFKEIALATVIDRILLSAVLREAVVLRGVCTIWRAISLYGELFSKTKSRDREQSDEEELFLGNRSVNASQTESSVSMRYQGAMRQDIALTEEDSW</sequence>
<dbReference type="AlphaFoldDB" id="A0A0B2VAA3"/>
<reference evidence="1 2" key="1">
    <citation type="submission" date="2014-11" db="EMBL/GenBank/DDBJ databases">
        <title>Genetic blueprint of the zoonotic pathogen Toxocara canis.</title>
        <authorList>
            <person name="Zhu X.-Q."/>
            <person name="Korhonen P.K."/>
            <person name="Cai H."/>
            <person name="Young N.D."/>
            <person name="Nejsum P."/>
            <person name="von Samson-Himmelstjerna G."/>
            <person name="Boag P.R."/>
            <person name="Tan P."/>
            <person name="Li Q."/>
            <person name="Min J."/>
            <person name="Yang Y."/>
            <person name="Wang X."/>
            <person name="Fang X."/>
            <person name="Hall R.S."/>
            <person name="Hofmann A."/>
            <person name="Sternberg P.W."/>
            <person name="Jex A.R."/>
            <person name="Gasser R.B."/>
        </authorList>
    </citation>
    <scope>NUCLEOTIDE SEQUENCE [LARGE SCALE GENOMIC DNA]</scope>
    <source>
        <strain evidence="1">PN_DK_2014</strain>
    </source>
</reference>
<organism evidence="1 2">
    <name type="scientific">Toxocara canis</name>
    <name type="common">Canine roundworm</name>
    <dbReference type="NCBI Taxonomy" id="6265"/>
    <lineage>
        <taxon>Eukaryota</taxon>
        <taxon>Metazoa</taxon>
        <taxon>Ecdysozoa</taxon>
        <taxon>Nematoda</taxon>
        <taxon>Chromadorea</taxon>
        <taxon>Rhabditida</taxon>
        <taxon>Spirurina</taxon>
        <taxon>Ascaridomorpha</taxon>
        <taxon>Ascaridoidea</taxon>
        <taxon>Toxocaridae</taxon>
        <taxon>Toxocara</taxon>
    </lineage>
</organism>
<accession>A0A0B2VAA3</accession>
<name>A0A0B2VAA3_TOXCA</name>
<dbReference type="Proteomes" id="UP000031036">
    <property type="component" value="Unassembled WGS sequence"/>
</dbReference>
<gene>
    <name evidence="1" type="ORF">Tcan_02844</name>
</gene>